<dbReference type="PATRIC" id="fig|1641875.4.peg.4217"/>
<dbReference type="AlphaFoldDB" id="A0A0T5NVE0"/>
<dbReference type="GO" id="GO:0032259">
    <property type="term" value="P:methylation"/>
    <property type="evidence" value="ECO:0007669"/>
    <property type="project" value="UniProtKB-KW"/>
</dbReference>
<name>A0A0T5NVE0_9RHOB</name>
<dbReference type="Proteomes" id="UP000051295">
    <property type="component" value="Unassembled WGS sequence"/>
</dbReference>
<sequence length="219" mass="23114">MTDTPPRISVAHKGAGARLHAPAAERNADALLDLLRAHAPASGTALEIASGTGQHVTHFATHLPGLTWQPSDITDDRLASIAAWSTDAPKGAILPPLRLDATQAGWSGTHKGFALVLLVNLLHLIPTDAARTLIAEAAQALAPDGRFIVYGPFLRDGKATSDGDARFDAAIRADHPEAGYKNDADMVRWSGESGLDVIARIEMPANNLALVMVRSQETS</sequence>
<accession>A0A0T5NVE0</accession>
<dbReference type="PANTHER" id="PTHR20974">
    <property type="entry name" value="UPF0585 PROTEIN CG18661"/>
    <property type="match status" value="1"/>
</dbReference>
<dbReference type="Pfam" id="PF06080">
    <property type="entry name" value="DUF938"/>
    <property type="match status" value="1"/>
</dbReference>
<reference evidence="1 2" key="1">
    <citation type="submission" date="2015-04" db="EMBL/GenBank/DDBJ databases">
        <title>The draft genome sequence of Roseovarius sp.R12b.</title>
        <authorList>
            <person name="Li G."/>
            <person name="Lai Q."/>
            <person name="Shao Z."/>
            <person name="Yan P."/>
        </authorList>
    </citation>
    <scope>NUCLEOTIDE SEQUENCE [LARGE SCALE GENOMIC DNA]</scope>
    <source>
        <strain evidence="1 2">R12B</strain>
    </source>
</reference>
<keyword evidence="1" id="KW-0808">Transferase</keyword>
<dbReference type="STRING" id="1641875.XM53_09040"/>
<dbReference type="Gene3D" id="3.40.50.150">
    <property type="entry name" value="Vaccinia Virus protein VP39"/>
    <property type="match status" value="1"/>
</dbReference>
<dbReference type="EMBL" id="LAXJ01000008">
    <property type="protein sequence ID" value="KRS12914.1"/>
    <property type="molecule type" value="Genomic_DNA"/>
</dbReference>
<protein>
    <submittedName>
        <fullName evidence="1">Methyltransferase</fullName>
    </submittedName>
</protein>
<organism evidence="1 2">
    <name type="scientific">Roseovarius atlanticus</name>
    <dbReference type="NCBI Taxonomy" id="1641875"/>
    <lineage>
        <taxon>Bacteria</taxon>
        <taxon>Pseudomonadati</taxon>
        <taxon>Pseudomonadota</taxon>
        <taxon>Alphaproteobacteria</taxon>
        <taxon>Rhodobacterales</taxon>
        <taxon>Roseobacteraceae</taxon>
        <taxon>Roseovarius</taxon>
    </lineage>
</organism>
<keyword evidence="1" id="KW-0489">Methyltransferase</keyword>
<dbReference type="GO" id="GO:0008168">
    <property type="term" value="F:methyltransferase activity"/>
    <property type="evidence" value="ECO:0007669"/>
    <property type="project" value="UniProtKB-KW"/>
</dbReference>
<dbReference type="InterPro" id="IPR010342">
    <property type="entry name" value="DUF938"/>
</dbReference>
<evidence type="ECO:0000313" key="2">
    <source>
        <dbReference type="Proteomes" id="UP000051295"/>
    </source>
</evidence>
<gene>
    <name evidence="1" type="ORF">XM53_09040</name>
</gene>
<dbReference type="SUPFAM" id="SSF53335">
    <property type="entry name" value="S-adenosyl-L-methionine-dependent methyltransferases"/>
    <property type="match status" value="1"/>
</dbReference>
<dbReference type="InterPro" id="IPR029063">
    <property type="entry name" value="SAM-dependent_MTases_sf"/>
</dbReference>
<dbReference type="RefSeq" id="WP_057792510.1">
    <property type="nucleotide sequence ID" value="NZ_LAXJ01000008.1"/>
</dbReference>
<proteinExistence type="predicted"/>
<keyword evidence="2" id="KW-1185">Reference proteome</keyword>
<dbReference type="PANTHER" id="PTHR20974:SF0">
    <property type="entry name" value="UPF0585 PROTEIN CG18661"/>
    <property type="match status" value="1"/>
</dbReference>
<evidence type="ECO:0000313" key="1">
    <source>
        <dbReference type="EMBL" id="KRS12914.1"/>
    </source>
</evidence>
<dbReference type="OrthoDB" id="5525831at2"/>
<comment type="caution">
    <text evidence="1">The sequence shown here is derived from an EMBL/GenBank/DDBJ whole genome shotgun (WGS) entry which is preliminary data.</text>
</comment>